<organism evidence="6 7">
    <name type="scientific">Candidatus Nitrosocosmicus oleophilus</name>
    <dbReference type="NCBI Taxonomy" id="1353260"/>
    <lineage>
        <taxon>Archaea</taxon>
        <taxon>Nitrososphaerota</taxon>
        <taxon>Nitrososphaeria</taxon>
        <taxon>Nitrososphaerales</taxon>
        <taxon>Nitrososphaeraceae</taxon>
        <taxon>Candidatus Nitrosocosmicus</taxon>
    </lineage>
</organism>
<evidence type="ECO:0000256" key="4">
    <source>
        <dbReference type="ARBA" id="ARBA00023014"/>
    </source>
</evidence>
<reference evidence="7" key="1">
    <citation type="submission" date="2015-10" db="EMBL/GenBank/DDBJ databases">
        <title>Niche specialization of a soil ammonia-oxidizing archaeon, Candidatus Nitrosocosmicus oleophilus.</title>
        <authorList>
            <person name="Jung M.-Y."/>
            <person name="Rhee S.-K."/>
        </authorList>
    </citation>
    <scope>NUCLEOTIDE SEQUENCE [LARGE SCALE GENOMIC DNA]</scope>
    <source>
        <strain evidence="7">MY3</strain>
    </source>
</reference>
<dbReference type="OrthoDB" id="5781at2157"/>
<dbReference type="Gene3D" id="3.40.5.90">
    <property type="entry name" value="CDGSH iron-sulfur domain, mitoNEET-type"/>
    <property type="match status" value="1"/>
</dbReference>
<name>A0A654LYL7_9ARCH</name>
<dbReference type="SMART" id="SM00704">
    <property type="entry name" value="ZnF_CDGSH"/>
    <property type="match status" value="1"/>
</dbReference>
<dbReference type="GO" id="GO:0005737">
    <property type="term" value="C:cytoplasm"/>
    <property type="evidence" value="ECO:0007669"/>
    <property type="project" value="UniProtKB-ARBA"/>
</dbReference>
<dbReference type="InterPro" id="IPR018967">
    <property type="entry name" value="FeS-contain_CDGSH-typ"/>
</dbReference>
<keyword evidence="7" id="KW-1185">Reference proteome</keyword>
<proteinExistence type="predicted"/>
<evidence type="ECO:0000259" key="5">
    <source>
        <dbReference type="SMART" id="SM00704"/>
    </source>
</evidence>
<keyword evidence="2" id="KW-0479">Metal-binding</keyword>
<accession>A0A654LYL7</accession>
<dbReference type="Pfam" id="PF09360">
    <property type="entry name" value="zf-CDGSH"/>
    <property type="match status" value="1"/>
</dbReference>
<dbReference type="Proteomes" id="UP000058925">
    <property type="component" value="Chromosome"/>
</dbReference>
<keyword evidence="3" id="KW-0408">Iron</keyword>
<protein>
    <submittedName>
        <fullName evidence="6">Iron-binding zinc finger CDGSH type</fullName>
    </submittedName>
</protein>
<dbReference type="GO" id="GO:0051537">
    <property type="term" value="F:2 iron, 2 sulfur cluster binding"/>
    <property type="evidence" value="ECO:0007669"/>
    <property type="project" value="UniProtKB-KW"/>
</dbReference>
<evidence type="ECO:0000313" key="6">
    <source>
        <dbReference type="EMBL" id="ALI35526.1"/>
    </source>
</evidence>
<gene>
    <name evidence="6" type="ORF">NMY3_01322</name>
</gene>
<dbReference type="RefSeq" id="WP_196817975.1">
    <property type="nucleotide sequence ID" value="NZ_CP012850.1"/>
</dbReference>
<sequence length="57" mass="6306">MTKVELKCTENGPIMVMVDGKTFTVLCRCGGSKNKPYCDGTHARIGFKAESREIQIL</sequence>
<evidence type="ECO:0000256" key="1">
    <source>
        <dbReference type="ARBA" id="ARBA00022714"/>
    </source>
</evidence>
<dbReference type="EMBL" id="CP012850">
    <property type="protein sequence ID" value="ALI35526.1"/>
    <property type="molecule type" value="Genomic_DNA"/>
</dbReference>
<keyword evidence="1" id="KW-0001">2Fe-2S</keyword>
<evidence type="ECO:0000256" key="2">
    <source>
        <dbReference type="ARBA" id="ARBA00022723"/>
    </source>
</evidence>
<feature type="domain" description="Iron-binding zinc finger CDGSH type" evidence="5">
    <location>
        <begin position="11"/>
        <end position="48"/>
    </location>
</feature>
<dbReference type="GeneID" id="60421393"/>
<evidence type="ECO:0000256" key="3">
    <source>
        <dbReference type="ARBA" id="ARBA00023004"/>
    </source>
</evidence>
<dbReference type="AlphaFoldDB" id="A0A654LYL7"/>
<evidence type="ECO:0000313" key="7">
    <source>
        <dbReference type="Proteomes" id="UP000058925"/>
    </source>
</evidence>
<dbReference type="KEGG" id="taa:NMY3_01322"/>
<dbReference type="InterPro" id="IPR042216">
    <property type="entry name" value="MitoNEET_CISD"/>
</dbReference>
<keyword evidence="4" id="KW-0411">Iron-sulfur</keyword>
<dbReference type="GO" id="GO:0046872">
    <property type="term" value="F:metal ion binding"/>
    <property type="evidence" value="ECO:0007669"/>
    <property type="project" value="UniProtKB-KW"/>
</dbReference>